<accession>A0A1U7LHS9</accession>
<dbReference type="InterPro" id="IPR046342">
    <property type="entry name" value="CBS_dom_sf"/>
</dbReference>
<dbReference type="PANTHER" id="PTHR45711:SF6">
    <property type="entry name" value="CHLORIDE CHANNEL PROTEIN"/>
    <property type="match status" value="1"/>
</dbReference>
<comment type="similarity">
    <text evidence="9">Belongs to the chloride channel (TC 2.A.49) family.</text>
</comment>
<keyword evidence="8" id="KW-0129">CBS domain</keyword>
<evidence type="ECO:0000259" key="10">
    <source>
        <dbReference type="PROSITE" id="PS51371"/>
    </source>
</evidence>
<dbReference type="InterPro" id="IPR000644">
    <property type="entry name" value="CBS_dom"/>
</dbReference>
<dbReference type="Gene3D" id="1.10.3080.10">
    <property type="entry name" value="Clc chloride channel"/>
    <property type="match status" value="1"/>
</dbReference>
<dbReference type="SUPFAM" id="SSF81340">
    <property type="entry name" value="Clc chloride channel"/>
    <property type="match status" value="1"/>
</dbReference>
<evidence type="ECO:0000256" key="6">
    <source>
        <dbReference type="ARBA" id="ARBA00023136"/>
    </source>
</evidence>
<dbReference type="PRINTS" id="PR00762">
    <property type="entry name" value="CLCHANNEL"/>
</dbReference>
<keyword evidence="7 9" id="KW-0868">Chloride</keyword>
<feature type="transmembrane region" description="Helical" evidence="9">
    <location>
        <begin position="418"/>
        <end position="438"/>
    </location>
</feature>
<feature type="transmembrane region" description="Helical" evidence="9">
    <location>
        <begin position="508"/>
        <end position="527"/>
    </location>
</feature>
<organism evidence="11 12">
    <name type="scientific">Neolecta irregularis (strain DAH-3)</name>
    <dbReference type="NCBI Taxonomy" id="1198029"/>
    <lineage>
        <taxon>Eukaryota</taxon>
        <taxon>Fungi</taxon>
        <taxon>Dikarya</taxon>
        <taxon>Ascomycota</taxon>
        <taxon>Taphrinomycotina</taxon>
        <taxon>Neolectales</taxon>
        <taxon>Neolectaceae</taxon>
        <taxon>Neolecta</taxon>
    </lineage>
</organism>
<feature type="transmembrane region" description="Helical" evidence="9">
    <location>
        <begin position="329"/>
        <end position="350"/>
    </location>
</feature>
<feature type="domain" description="CBS" evidence="10">
    <location>
        <begin position="662"/>
        <end position="719"/>
    </location>
</feature>
<dbReference type="SUPFAM" id="SSF54631">
    <property type="entry name" value="CBS-domain pair"/>
    <property type="match status" value="1"/>
</dbReference>
<reference evidence="11 12" key="1">
    <citation type="submission" date="2016-04" db="EMBL/GenBank/DDBJ databases">
        <title>Evolutionary innovation and constraint leading to complex multicellularity in the Ascomycota.</title>
        <authorList>
            <person name="Cisse O."/>
            <person name="Nguyen A."/>
            <person name="Hewitt D.A."/>
            <person name="Jedd G."/>
            <person name="Stajich J.E."/>
        </authorList>
    </citation>
    <scope>NUCLEOTIDE SEQUENCE [LARGE SCALE GENOMIC DNA]</scope>
    <source>
        <strain evidence="11 12">DAH-3</strain>
    </source>
</reference>
<dbReference type="InterPro" id="IPR014743">
    <property type="entry name" value="Cl-channel_core"/>
</dbReference>
<dbReference type="Proteomes" id="UP000186594">
    <property type="component" value="Unassembled WGS sequence"/>
</dbReference>
<gene>
    <name evidence="11" type="ORF">NEOLI_003897</name>
</gene>
<dbReference type="GO" id="GO:0005247">
    <property type="term" value="F:voltage-gated chloride channel activity"/>
    <property type="evidence" value="ECO:0007669"/>
    <property type="project" value="TreeGrafter"/>
</dbReference>
<feature type="transmembrane region" description="Helical" evidence="9">
    <location>
        <begin position="370"/>
        <end position="387"/>
    </location>
</feature>
<dbReference type="GO" id="GO:0005794">
    <property type="term" value="C:Golgi apparatus"/>
    <property type="evidence" value="ECO:0007669"/>
    <property type="project" value="TreeGrafter"/>
</dbReference>
<feature type="transmembrane region" description="Helical" evidence="9">
    <location>
        <begin position="288"/>
        <end position="308"/>
    </location>
</feature>
<comment type="caution">
    <text evidence="11">The sequence shown here is derived from an EMBL/GenBank/DDBJ whole genome shotgun (WGS) entry which is preliminary data.</text>
</comment>
<name>A0A1U7LHS9_NEOID</name>
<evidence type="ECO:0000256" key="1">
    <source>
        <dbReference type="ARBA" id="ARBA00004141"/>
    </source>
</evidence>
<evidence type="ECO:0000313" key="12">
    <source>
        <dbReference type="Proteomes" id="UP000186594"/>
    </source>
</evidence>
<feature type="transmembrane region" description="Helical" evidence="9">
    <location>
        <begin position="147"/>
        <end position="174"/>
    </location>
</feature>
<dbReference type="FunFam" id="1.10.3080.10:FF:000011">
    <property type="entry name" value="Chloride channel protein"/>
    <property type="match status" value="1"/>
</dbReference>
<dbReference type="EMBL" id="LXFE01003740">
    <property type="protein sequence ID" value="OLL22207.1"/>
    <property type="molecule type" value="Genomic_DNA"/>
</dbReference>
<keyword evidence="4 9" id="KW-1133">Transmembrane helix</keyword>
<evidence type="ECO:0000256" key="5">
    <source>
        <dbReference type="ARBA" id="ARBA00023065"/>
    </source>
</evidence>
<evidence type="ECO:0000256" key="4">
    <source>
        <dbReference type="ARBA" id="ARBA00022989"/>
    </source>
</evidence>
<keyword evidence="6 9" id="KW-0472">Membrane</keyword>
<keyword evidence="12" id="KW-1185">Reference proteome</keyword>
<keyword evidence="3 9" id="KW-0812">Transmembrane</keyword>
<comment type="subcellular location">
    <subcellularLocation>
        <location evidence="1 9">Membrane</location>
        <topology evidence="1 9">Multi-pass membrane protein</topology>
    </subcellularLocation>
</comment>
<evidence type="ECO:0000256" key="7">
    <source>
        <dbReference type="ARBA" id="ARBA00023214"/>
    </source>
</evidence>
<proteinExistence type="inferred from homology"/>
<dbReference type="CDD" id="cd03684">
    <property type="entry name" value="ClC_3_like"/>
    <property type="match status" value="1"/>
</dbReference>
<evidence type="ECO:0000313" key="11">
    <source>
        <dbReference type="EMBL" id="OLL22207.1"/>
    </source>
</evidence>
<evidence type="ECO:0000256" key="9">
    <source>
        <dbReference type="RuleBase" id="RU361221"/>
    </source>
</evidence>
<feature type="transmembrane region" description="Helical" evidence="9">
    <location>
        <begin position="195"/>
        <end position="218"/>
    </location>
</feature>
<dbReference type="Pfam" id="PF00654">
    <property type="entry name" value="Voltage_CLC"/>
    <property type="match status" value="1"/>
</dbReference>
<dbReference type="AlphaFoldDB" id="A0A1U7LHS9"/>
<dbReference type="Gene3D" id="3.10.580.10">
    <property type="entry name" value="CBS-domain"/>
    <property type="match status" value="1"/>
</dbReference>
<keyword evidence="2 9" id="KW-0813">Transport</keyword>
<feature type="transmembrane region" description="Helical" evidence="9">
    <location>
        <begin position="224"/>
        <end position="243"/>
    </location>
</feature>
<evidence type="ECO:0000256" key="3">
    <source>
        <dbReference type="ARBA" id="ARBA00022692"/>
    </source>
</evidence>
<dbReference type="InterPro" id="IPR001807">
    <property type="entry name" value="ClC"/>
</dbReference>
<dbReference type="OrthoDB" id="44789at2759"/>
<feature type="transmembrane region" description="Helical" evidence="9">
    <location>
        <begin position="255"/>
        <end position="276"/>
    </location>
</feature>
<dbReference type="OMA" id="CLDWTPW"/>
<feature type="transmembrane region" description="Helical" evidence="9">
    <location>
        <begin position="477"/>
        <end position="502"/>
    </location>
</feature>
<sequence length="728" mass="80917">MLSETSSAPSSPPFSFNRFRQTTHIPFKSDWFSDPPLRSVEYEDLASIDWIHETAKSRFRKRNLLFAPGIRSRILLLFDSSHEWIVIVCTGLSVGVVAGSIDVVANFLADLKSGYCSTTFYLSRSFCCWELDGPCTDWHAWEDTSYVLAYLIYSLFAIVFVYIAAVLVSTFAPFARQSGIPEIKTILSGCVIRKFMSPMTLLVKATGLCFSVASGLWLGKEGPLVHVACCCGSIFMSLFPSLSKNEIKKREILSAASAAGMSVAFGAPIGGVLFSLEQVSYYFPDKTMWGSFVCAMLGAVSLQFMNPWRTGKLVLYQVIYDREWHNFEFPIFVLLGVIGGFFGAQLIKLNMKIANWRQRSLVSKWPKTEVLVLALITAIVGFPNVFMREQPSQVLSSLLHECRPSDTSIICTELASGFNITLLLLTSVLGTLLAAYTFGTTLPAGIILPSMTIGAYYGRALGILIRLIQQKYSGSWIFSSCLPDIPCVTPGVYAVVGAAGALGGVTRMTVSLVVIMFELTGALTFVLPIMASVMVSKWVGDIISPSGIYEAWIKFRKYPYLKADEYMNGDHVADVMTKVEDIVTIPASGLNIGQLDYILQRNEYDGIPIVNDAQELILLGWINTVELRFAIDQSSLPSETAAFFHPVQFAQGSEYLDLTPWMDHTPITISWRSSMQAAVRMFQKLGLRYLLFTEKGRLMGLMTKKDVIKHMDREDSSDEISANNFWMF</sequence>
<dbReference type="CDD" id="cd04591">
    <property type="entry name" value="CBS_pair_voltage-gated_CLC_euk_bac"/>
    <property type="match status" value="1"/>
</dbReference>
<feature type="domain" description="CBS" evidence="10">
    <location>
        <begin position="576"/>
        <end position="638"/>
    </location>
</feature>
<protein>
    <recommendedName>
        <fullName evidence="9">Chloride channel protein</fullName>
    </recommendedName>
</protein>
<dbReference type="GO" id="GO:0005886">
    <property type="term" value="C:plasma membrane"/>
    <property type="evidence" value="ECO:0007669"/>
    <property type="project" value="TreeGrafter"/>
</dbReference>
<evidence type="ECO:0000256" key="2">
    <source>
        <dbReference type="ARBA" id="ARBA00022448"/>
    </source>
</evidence>
<keyword evidence="5 9" id="KW-0406">Ion transport</keyword>
<dbReference type="PROSITE" id="PS51371">
    <property type="entry name" value="CBS"/>
    <property type="match status" value="2"/>
</dbReference>
<feature type="transmembrane region" description="Helical" evidence="9">
    <location>
        <begin position="444"/>
        <end position="465"/>
    </location>
</feature>
<evidence type="ECO:0000256" key="8">
    <source>
        <dbReference type="PROSITE-ProRule" id="PRU00703"/>
    </source>
</evidence>
<dbReference type="STRING" id="1198029.A0A1U7LHS9"/>
<dbReference type="PANTHER" id="PTHR45711">
    <property type="entry name" value="CHLORIDE CHANNEL PROTEIN"/>
    <property type="match status" value="1"/>
</dbReference>
<dbReference type="GO" id="GO:0005769">
    <property type="term" value="C:early endosome"/>
    <property type="evidence" value="ECO:0007669"/>
    <property type="project" value="TreeGrafter"/>
</dbReference>
<feature type="transmembrane region" description="Helical" evidence="9">
    <location>
        <begin position="84"/>
        <end position="105"/>
    </location>
</feature>